<evidence type="ECO:0000256" key="17">
    <source>
        <dbReference type="ARBA" id="ARBA00040123"/>
    </source>
</evidence>
<evidence type="ECO:0000256" key="12">
    <source>
        <dbReference type="ARBA" id="ARBA00023273"/>
    </source>
</evidence>
<dbReference type="Proteomes" id="UP000642910">
    <property type="component" value="Unassembled WGS sequence"/>
</dbReference>
<keyword evidence="26" id="KW-1185">Reference proteome</keyword>
<comment type="catalytic activity">
    <reaction evidence="23">
        <text>tetradecanoyl-CoA + H2O = tetradecanoate + CoA + H(+)</text>
        <dbReference type="Rhea" id="RHEA:40119"/>
        <dbReference type="ChEBI" id="CHEBI:15377"/>
        <dbReference type="ChEBI" id="CHEBI:15378"/>
        <dbReference type="ChEBI" id="CHEBI:30807"/>
        <dbReference type="ChEBI" id="CHEBI:57287"/>
        <dbReference type="ChEBI" id="CHEBI:57385"/>
    </reaction>
    <physiologicalReaction direction="left-to-right" evidence="23">
        <dbReference type="Rhea" id="RHEA:40120"/>
    </physiologicalReaction>
</comment>
<evidence type="ECO:0000313" key="25">
    <source>
        <dbReference type="EMBL" id="MBF8377939.1"/>
    </source>
</evidence>
<evidence type="ECO:0000256" key="11">
    <source>
        <dbReference type="ARBA" id="ARBA00023136"/>
    </source>
</evidence>
<keyword evidence="12" id="KW-0966">Cell projection</keyword>
<evidence type="ECO:0000256" key="8">
    <source>
        <dbReference type="ARBA" id="ARBA00022832"/>
    </source>
</evidence>
<comment type="catalytic activity">
    <reaction evidence="13">
        <text>(5Z,8Z,11Z,14Z)-eicosatetraenoyl-CoA + H2O = (5Z,8Z,11Z,14Z)-eicosatetraenoate + CoA + H(+)</text>
        <dbReference type="Rhea" id="RHEA:40151"/>
        <dbReference type="ChEBI" id="CHEBI:15377"/>
        <dbReference type="ChEBI" id="CHEBI:15378"/>
        <dbReference type="ChEBI" id="CHEBI:32395"/>
        <dbReference type="ChEBI" id="CHEBI:57287"/>
        <dbReference type="ChEBI" id="CHEBI:57368"/>
    </reaction>
    <physiologicalReaction direction="left-to-right" evidence="13">
        <dbReference type="Rhea" id="RHEA:40152"/>
    </physiologicalReaction>
</comment>
<keyword evidence="4" id="KW-1003">Cell membrane</keyword>
<dbReference type="InterPro" id="IPR052365">
    <property type="entry name" value="THEM4/THEM5_acyl-CoA_thioest"/>
</dbReference>
<gene>
    <name evidence="25" type="ORF">IW967_08680</name>
</gene>
<dbReference type="Gene3D" id="3.10.129.10">
    <property type="entry name" value="Hotdog Thioesterase"/>
    <property type="match status" value="1"/>
</dbReference>
<dbReference type="NCBIfam" id="TIGR00369">
    <property type="entry name" value="unchar_dom_1"/>
    <property type="match status" value="1"/>
</dbReference>
<comment type="catalytic activity">
    <reaction evidence="19">
        <text>octanoyl-CoA + H2O = octanoate + CoA + H(+)</text>
        <dbReference type="Rhea" id="RHEA:30143"/>
        <dbReference type="ChEBI" id="CHEBI:15377"/>
        <dbReference type="ChEBI" id="CHEBI:15378"/>
        <dbReference type="ChEBI" id="CHEBI:25646"/>
        <dbReference type="ChEBI" id="CHEBI:57287"/>
        <dbReference type="ChEBI" id="CHEBI:57386"/>
    </reaction>
    <physiologicalReaction direction="left-to-right" evidence="19">
        <dbReference type="Rhea" id="RHEA:30144"/>
    </physiologicalReaction>
</comment>
<evidence type="ECO:0000256" key="15">
    <source>
        <dbReference type="ARBA" id="ARBA00038456"/>
    </source>
</evidence>
<feature type="domain" description="Thioesterase" evidence="24">
    <location>
        <begin position="46"/>
        <end position="115"/>
    </location>
</feature>
<evidence type="ECO:0000256" key="14">
    <source>
        <dbReference type="ARBA" id="ARBA00037002"/>
    </source>
</evidence>
<evidence type="ECO:0000256" key="18">
    <source>
        <dbReference type="ARBA" id="ARBA00043210"/>
    </source>
</evidence>
<comment type="catalytic activity">
    <reaction evidence="14">
        <text>(9Z)-octadecenoyl-CoA + H2O = (9Z)-octadecenoate + CoA + H(+)</text>
        <dbReference type="Rhea" id="RHEA:40139"/>
        <dbReference type="ChEBI" id="CHEBI:15377"/>
        <dbReference type="ChEBI" id="CHEBI:15378"/>
        <dbReference type="ChEBI" id="CHEBI:30823"/>
        <dbReference type="ChEBI" id="CHEBI:57287"/>
        <dbReference type="ChEBI" id="CHEBI:57387"/>
    </reaction>
    <physiologicalReaction direction="left-to-right" evidence="14">
        <dbReference type="Rhea" id="RHEA:40140"/>
    </physiologicalReaction>
</comment>
<dbReference type="RefSeq" id="WP_195867653.1">
    <property type="nucleotide sequence ID" value="NZ_JADPKZ010000040.1"/>
</dbReference>
<dbReference type="CDD" id="cd03443">
    <property type="entry name" value="PaaI_thioesterase"/>
    <property type="match status" value="1"/>
</dbReference>
<dbReference type="InterPro" id="IPR029069">
    <property type="entry name" value="HotDog_dom_sf"/>
</dbReference>
<comment type="catalytic activity">
    <reaction evidence="20">
        <text>hexadecanoyl-CoA + H2O = hexadecanoate + CoA + H(+)</text>
        <dbReference type="Rhea" id="RHEA:16645"/>
        <dbReference type="ChEBI" id="CHEBI:7896"/>
        <dbReference type="ChEBI" id="CHEBI:15377"/>
        <dbReference type="ChEBI" id="CHEBI:15378"/>
        <dbReference type="ChEBI" id="CHEBI:57287"/>
        <dbReference type="ChEBI" id="CHEBI:57379"/>
        <dbReference type="EC" id="3.1.2.2"/>
    </reaction>
    <physiologicalReaction direction="left-to-right" evidence="20">
        <dbReference type="Rhea" id="RHEA:16646"/>
    </physiologicalReaction>
</comment>
<evidence type="ECO:0000256" key="7">
    <source>
        <dbReference type="ARBA" id="ARBA00022801"/>
    </source>
</evidence>
<evidence type="ECO:0000256" key="6">
    <source>
        <dbReference type="ARBA" id="ARBA00022703"/>
    </source>
</evidence>
<keyword evidence="8" id="KW-0276">Fatty acid metabolism</keyword>
<comment type="catalytic activity">
    <reaction evidence="22">
        <text>dodecanoyl-CoA + H2O = dodecanoate + CoA + H(+)</text>
        <dbReference type="Rhea" id="RHEA:30135"/>
        <dbReference type="ChEBI" id="CHEBI:15377"/>
        <dbReference type="ChEBI" id="CHEBI:15378"/>
        <dbReference type="ChEBI" id="CHEBI:18262"/>
        <dbReference type="ChEBI" id="CHEBI:57287"/>
        <dbReference type="ChEBI" id="CHEBI:57375"/>
    </reaction>
    <physiologicalReaction direction="left-to-right" evidence="22">
        <dbReference type="Rhea" id="RHEA:30136"/>
    </physiologicalReaction>
</comment>
<evidence type="ECO:0000256" key="20">
    <source>
        <dbReference type="ARBA" id="ARBA00047734"/>
    </source>
</evidence>
<evidence type="ECO:0000256" key="5">
    <source>
        <dbReference type="ARBA" id="ARBA00022490"/>
    </source>
</evidence>
<evidence type="ECO:0000256" key="22">
    <source>
        <dbReference type="ARBA" id="ARBA00048074"/>
    </source>
</evidence>
<evidence type="ECO:0000256" key="23">
    <source>
        <dbReference type="ARBA" id="ARBA00048180"/>
    </source>
</evidence>
<dbReference type="Pfam" id="PF03061">
    <property type="entry name" value="4HBT"/>
    <property type="match status" value="1"/>
</dbReference>
<evidence type="ECO:0000256" key="2">
    <source>
        <dbReference type="ARBA" id="ARBA00004496"/>
    </source>
</evidence>
<keyword evidence="7" id="KW-0378">Hydrolase</keyword>
<dbReference type="PANTHER" id="PTHR12418:SF19">
    <property type="entry name" value="ACYL-COENZYME A THIOESTERASE THEM4"/>
    <property type="match status" value="1"/>
</dbReference>
<keyword evidence="6" id="KW-0053">Apoptosis</keyword>
<accession>A0ABS0F3W1</accession>
<dbReference type="EC" id="3.1.2.2" evidence="16"/>
<organism evidence="25 26">
    <name type="scientific">Alicyclobacillus mali</name>
    <name type="common">ex Roth et al. 2021</name>
    <dbReference type="NCBI Taxonomy" id="1123961"/>
    <lineage>
        <taxon>Bacteria</taxon>
        <taxon>Bacillati</taxon>
        <taxon>Bacillota</taxon>
        <taxon>Bacilli</taxon>
        <taxon>Bacillales</taxon>
        <taxon>Alicyclobacillaceae</taxon>
        <taxon>Alicyclobacillus</taxon>
    </lineage>
</organism>
<evidence type="ECO:0000256" key="19">
    <source>
        <dbReference type="ARBA" id="ARBA00047588"/>
    </source>
</evidence>
<comment type="subcellular location">
    <subcellularLocation>
        <location evidence="3">Cell projection</location>
        <location evidence="3">Ruffle membrane</location>
    </subcellularLocation>
    <subcellularLocation>
        <location evidence="2">Cytoplasm</location>
    </subcellularLocation>
    <subcellularLocation>
        <location evidence="1">Membrane</location>
        <topology evidence="1">Peripheral membrane protein</topology>
    </subcellularLocation>
</comment>
<sequence>MGFDYCFACGKDNPHGLHMHFERDGDGVVCHFQTQEHHIGWPNVQHGGITCTLLDEASAYVPFSLGLVTVTAELNISFKKPVHVGERLRVWARPTKVSSRLLVVEAAVESEDGELKASSTAKMMVLSAEKQKQLGMEGLEAKG</sequence>
<evidence type="ECO:0000256" key="16">
    <source>
        <dbReference type="ARBA" id="ARBA00038848"/>
    </source>
</evidence>
<protein>
    <recommendedName>
        <fullName evidence="17">Acyl-coenzyme A thioesterase THEM4</fullName>
        <ecNumber evidence="16">3.1.2.2</ecNumber>
    </recommendedName>
    <alternativeName>
        <fullName evidence="18">Thioesterase superfamily member 4</fullName>
    </alternativeName>
</protein>
<comment type="similarity">
    <text evidence="15">Belongs to the THEM4/THEM5 thioesterase family.</text>
</comment>
<reference evidence="25 26" key="1">
    <citation type="submission" date="2020-11" db="EMBL/GenBank/DDBJ databases">
        <title>Genomic insight of Alicyclobacillus mali FL 18 reveals a new arsenic-resistant strain, with potential in environmental biotechnology.</title>
        <authorList>
            <person name="Fiorentino G."/>
            <person name="Gallo G."/>
            <person name="Aulitto M."/>
        </authorList>
    </citation>
    <scope>NUCLEOTIDE SEQUENCE [LARGE SCALE GENOMIC DNA]</scope>
    <source>
        <strain evidence="25 26">FL 18</strain>
    </source>
</reference>
<comment type="caution">
    <text evidence="25">The sequence shown here is derived from an EMBL/GenBank/DDBJ whole genome shotgun (WGS) entry which is preliminary data.</text>
</comment>
<evidence type="ECO:0000256" key="10">
    <source>
        <dbReference type="ARBA" id="ARBA00023098"/>
    </source>
</evidence>
<dbReference type="EMBL" id="JADPKZ010000040">
    <property type="protein sequence ID" value="MBF8377939.1"/>
    <property type="molecule type" value="Genomic_DNA"/>
</dbReference>
<evidence type="ECO:0000256" key="1">
    <source>
        <dbReference type="ARBA" id="ARBA00004170"/>
    </source>
</evidence>
<dbReference type="SUPFAM" id="SSF54637">
    <property type="entry name" value="Thioesterase/thiol ester dehydrase-isomerase"/>
    <property type="match status" value="1"/>
</dbReference>
<keyword evidence="10" id="KW-0443">Lipid metabolism</keyword>
<dbReference type="PANTHER" id="PTHR12418">
    <property type="entry name" value="ACYL-COENZYME A THIOESTERASE THEM4"/>
    <property type="match status" value="1"/>
</dbReference>
<evidence type="ECO:0000313" key="26">
    <source>
        <dbReference type="Proteomes" id="UP000642910"/>
    </source>
</evidence>
<keyword evidence="11" id="KW-0472">Membrane</keyword>
<name>A0ABS0F3W1_9BACL</name>
<keyword evidence="9" id="KW-0809">Transit peptide</keyword>
<proteinExistence type="inferred from homology"/>
<evidence type="ECO:0000259" key="24">
    <source>
        <dbReference type="Pfam" id="PF03061"/>
    </source>
</evidence>
<dbReference type="InterPro" id="IPR006683">
    <property type="entry name" value="Thioestr_dom"/>
</dbReference>
<keyword evidence="5" id="KW-0963">Cytoplasm</keyword>
<evidence type="ECO:0000256" key="3">
    <source>
        <dbReference type="ARBA" id="ARBA00004632"/>
    </source>
</evidence>
<comment type="catalytic activity">
    <reaction evidence="21">
        <text>decanoyl-CoA + H2O = decanoate + CoA + H(+)</text>
        <dbReference type="Rhea" id="RHEA:40059"/>
        <dbReference type="ChEBI" id="CHEBI:15377"/>
        <dbReference type="ChEBI" id="CHEBI:15378"/>
        <dbReference type="ChEBI" id="CHEBI:27689"/>
        <dbReference type="ChEBI" id="CHEBI:57287"/>
        <dbReference type="ChEBI" id="CHEBI:61430"/>
    </reaction>
    <physiologicalReaction direction="left-to-right" evidence="21">
        <dbReference type="Rhea" id="RHEA:40060"/>
    </physiologicalReaction>
</comment>
<evidence type="ECO:0000256" key="13">
    <source>
        <dbReference type="ARBA" id="ARBA00035852"/>
    </source>
</evidence>
<dbReference type="InterPro" id="IPR003736">
    <property type="entry name" value="PAAI_dom"/>
</dbReference>
<evidence type="ECO:0000256" key="4">
    <source>
        <dbReference type="ARBA" id="ARBA00022475"/>
    </source>
</evidence>
<evidence type="ECO:0000256" key="21">
    <source>
        <dbReference type="ARBA" id="ARBA00047969"/>
    </source>
</evidence>
<evidence type="ECO:0000256" key="9">
    <source>
        <dbReference type="ARBA" id="ARBA00022946"/>
    </source>
</evidence>